<dbReference type="KEGG" id="hni:W911_05960"/>
<dbReference type="RefSeq" id="WP_023786589.1">
    <property type="nucleotide sequence ID" value="NC_022997.1"/>
</dbReference>
<evidence type="ECO:0000313" key="2">
    <source>
        <dbReference type="Proteomes" id="UP000018542"/>
    </source>
</evidence>
<dbReference type="EMBL" id="CP006912">
    <property type="protein sequence ID" value="AHB50007.1"/>
    <property type="molecule type" value="Genomic_DNA"/>
</dbReference>
<dbReference type="Proteomes" id="UP000018542">
    <property type="component" value="Chromosome"/>
</dbReference>
<gene>
    <name evidence="1" type="ORF">W911_05960</name>
</gene>
<evidence type="ECO:0000313" key="1">
    <source>
        <dbReference type="EMBL" id="AHB50007.1"/>
    </source>
</evidence>
<protein>
    <submittedName>
        <fullName evidence="1">Uncharacterized protein</fullName>
    </submittedName>
</protein>
<dbReference type="AlphaFoldDB" id="V5SHM8"/>
<organism evidence="1 2">
    <name type="scientific">Hyphomicrobium nitrativorans NL23</name>
    <dbReference type="NCBI Taxonomy" id="1029756"/>
    <lineage>
        <taxon>Bacteria</taxon>
        <taxon>Pseudomonadati</taxon>
        <taxon>Pseudomonadota</taxon>
        <taxon>Alphaproteobacteria</taxon>
        <taxon>Hyphomicrobiales</taxon>
        <taxon>Hyphomicrobiaceae</taxon>
        <taxon>Hyphomicrobium</taxon>
    </lineage>
</organism>
<dbReference type="OrthoDB" id="9867125at2"/>
<keyword evidence="2" id="KW-1185">Reference proteome</keyword>
<dbReference type="STRING" id="1029756.W911_05960"/>
<dbReference type="PATRIC" id="fig|1029756.8.peg.1248"/>
<accession>V5SHM8</accession>
<reference evidence="1 2" key="1">
    <citation type="journal article" date="2014" name="Genome Announc.">
        <title>Complete Genome Sequence of Hyphomicrobium nitrativorans Strain NL23, a Denitrifying Bacterium Isolated from Biofilm of a Methanol-Fed Denitrification System Treating Seawater at the Montreal Biodome.</title>
        <authorList>
            <person name="Martineau C."/>
            <person name="Villeneuve C."/>
            <person name="Mauffrey F."/>
            <person name="Villemur R."/>
        </authorList>
    </citation>
    <scope>NUCLEOTIDE SEQUENCE [LARGE SCALE GENOMIC DNA]</scope>
    <source>
        <strain evidence="1">NL23</strain>
    </source>
</reference>
<name>V5SHM8_9HYPH</name>
<proteinExistence type="predicted"/>
<dbReference type="HOGENOM" id="CLU_2770322_0_0_5"/>
<sequence length="69" mass="8023">MTASTRKRYRINLVEWSSYVRWIEAESAEAAIERAENDFCEYGDEGFTRKDGSIECEVWEEEDIPADPA</sequence>